<comment type="caution">
    <text evidence="6">The sequence shown here is derived from an EMBL/GenBank/DDBJ whole genome shotgun (WGS) entry which is preliminary data.</text>
</comment>
<reference evidence="7" key="1">
    <citation type="journal article" date="2019" name="Int. J. Syst. Evol. Microbiol.">
        <title>The Global Catalogue of Microorganisms (GCM) 10K type strain sequencing project: providing services to taxonomists for standard genome sequencing and annotation.</title>
        <authorList>
            <consortium name="The Broad Institute Genomics Platform"/>
            <consortium name="The Broad Institute Genome Sequencing Center for Infectious Disease"/>
            <person name="Wu L."/>
            <person name="Ma J."/>
        </authorList>
    </citation>
    <scope>NUCLEOTIDE SEQUENCE [LARGE SCALE GENOMIC DNA]</scope>
    <source>
        <strain evidence="7">JCM 13501</strain>
    </source>
</reference>
<evidence type="ECO:0000256" key="4">
    <source>
        <dbReference type="ARBA" id="ARBA00023163"/>
    </source>
</evidence>
<keyword evidence="7" id="KW-1185">Reference proteome</keyword>
<proteinExistence type="inferred from homology"/>
<dbReference type="CDD" id="cd08422">
    <property type="entry name" value="PBP2_CrgA_like"/>
    <property type="match status" value="1"/>
</dbReference>
<dbReference type="Proteomes" id="UP000616499">
    <property type="component" value="Unassembled WGS sequence"/>
</dbReference>
<dbReference type="EMBL" id="BMNW01000006">
    <property type="protein sequence ID" value="GGM16296.1"/>
    <property type="molecule type" value="Genomic_DNA"/>
</dbReference>
<keyword evidence="4" id="KW-0804">Transcription</keyword>
<dbReference type="SUPFAM" id="SSF46785">
    <property type="entry name" value="Winged helix' DNA-binding domain"/>
    <property type="match status" value="1"/>
</dbReference>
<keyword evidence="2" id="KW-0805">Transcription regulation</keyword>
<dbReference type="Pfam" id="PF00126">
    <property type="entry name" value="HTH_1"/>
    <property type="match status" value="1"/>
</dbReference>
<dbReference type="PROSITE" id="PS50931">
    <property type="entry name" value="HTH_LYSR"/>
    <property type="match status" value="1"/>
</dbReference>
<evidence type="ECO:0000259" key="5">
    <source>
        <dbReference type="PROSITE" id="PS50931"/>
    </source>
</evidence>
<organism evidence="6 7">
    <name type="scientific">Pseudomonas asuensis</name>
    <dbReference type="NCBI Taxonomy" id="1825787"/>
    <lineage>
        <taxon>Bacteria</taxon>
        <taxon>Pseudomonadati</taxon>
        <taxon>Pseudomonadota</taxon>
        <taxon>Gammaproteobacteria</taxon>
        <taxon>Pseudomonadales</taxon>
        <taxon>Pseudomonadaceae</taxon>
        <taxon>Pseudomonas</taxon>
    </lineage>
</organism>
<evidence type="ECO:0000313" key="6">
    <source>
        <dbReference type="EMBL" id="GGM16296.1"/>
    </source>
</evidence>
<dbReference type="SUPFAM" id="SSF53850">
    <property type="entry name" value="Periplasmic binding protein-like II"/>
    <property type="match status" value="1"/>
</dbReference>
<comment type="similarity">
    <text evidence="1">Belongs to the LysR transcriptional regulatory family.</text>
</comment>
<evidence type="ECO:0000313" key="7">
    <source>
        <dbReference type="Proteomes" id="UP000616499"/>
    </source>
</evidence>
<dbReference type="InterPro" id="IPR058163">
    <property type="entry name" value="LysR-type_TF_proteobact-type"/>
</dbReference>
<evidence type="ECO:0000256" key="3">
    <source>
        <dbReference type="ARBA" id="ARBA00023125"/>
    </source>
</evidence>
<accession>A0ABQ2GX19</accession>
<dbReference type="InterPro" id="IPR036390">
    <property type="entry name" value="WH_DNA-bd_sf"/>
</dbReference>
<dbReference type="InterPro" id="IPR005119">
    <property type="entry name" value="LysR_subst-bd"/>
</dbReference>
<dbReference type="InterPro" id="IPR000847">
    <property type="entry name" value="LysR_HTH_N"/>
</dbReference>
<evidence type="ECO:0000256" key="1">
    <source>
        <dbReference type="ARBA" id="ARBA00009437"/>
    </source>
</evidence>
<sequence length="303" mass="33639">MDKLLALRMFVETVRCGGYSAAARKLQIATSSVTRQVAALEAELGSALLNRSTRHNFPTEAGQLYFDSAVAILEALERADNAVTDRGTCARGKLRVSVPVEFGRRVIAPHLPRLLAQHPDLEISLHLSDARVDLLKDRIDLSVRLGSSVSTEEIICKPVGWFERWIVASPHYLVRKPTPTLPHDISEHCCLLFDYGGSGYTWLFRQGEEQVSVNAHGRMQSNNADVLRRAVLAGEGLALLADWLVIKDVHQGRMTRLYSGYDVHPGSANGSINALYLPNHRGSTRIRVFIDFLEEILSRESTS</sequence>
<dbReference type="Pfam" id="PF03466">
    <property type="entry name" value="LysR_substrate"/>
    <property type="match status" value="1"/>
</dbReference>
<gene>
    <name evidence="6" type="ORF">GCM10009425_29020</name>
</gene>
<keyword evidence="3" id="KW-0238">DNA-binding</keyword>
<dbReference type="PANTHER" id="PTHR30537:SF5">
    <property type="entry name" value="HTH-TYPE TRANSCRIPTIONAL ACTIVATOR TTDR-RELATED"/>
    <property type="match status" value="1"/>
</dbReference>
<dbReference type="PANTHER" id="PTHR30537">
    <property type="entry name" value="HTH-TYPE TRANSCRIPTIONAL REGULATOR"/>
    <property type="match status" value="1"/>
</dbReference>
<evidence type="ECO:0000256" key="2">
    <source>
        <dbReference type="ARBA" id="ARBA00023015"/>
    </source>
</evidence>
<protein>
    <submittedName>
        <fullName evidence="6">LysR family transcriptional regulator</fullName>
    </submittedName>
</protein>
<feature type="domain" description="HTH lysR-type" evidence="5">
    <location>
        <begin position="1"/>
        <end position="59"/>
    </location>
</feature>
<dbReference type="Gene3D" id="3.40.190.290">
    <property type="match status" value="1"/>
</dbReference>
<dbReference type="RefSeq" id="WP_188866849.1">
    <property type="nucleotide sequence ID" value="NZ_BMNW01000006.1"/>
</dbReference>
<dbReference type="InterPro" id="IPR036388">
    <property type="entry name" value="WH-like_DNA-bd_sf"/>
</dbReference>
<name>A0ABQ2GX19_9PSED</name>
<dbReference type="Gene3D" id="1.10.10.10">
    <property type="entry name" value="Winged helix-like DNA-binding domain superfamily/Winged helix DNA-binding domain"/>
    <property type="match status" value="1"/>
</dbReference>